<dbReference type="Pfam" id="PF01648">
    <property type="entry name" value="ACPS"/>
    <property type="match status" value="1"/>
</dbReference>
<protein>
    <submittedName>
        <fullName evidence="5">4'-phosphopantetheinyl transferase</fullName>
        <ecNumber evidence="5">2.7.8.7</ecNumber>
    </submittedName>
</protein>
<dbReference type="STRING" id="1070319.CAGGBEG34_180005"/>
<dbReference type="SUPFAM" id="SSF56214">
    <property type="entry name" value="4'-phosphopantetheinyl transferase"/>
    <property type="match status" value="2"/>
</dbReference>
<dbReference type="Pfam" id="PF22624">
    <property type="entry name" value="AASDHPPT_N"/>
    <property type="match status" value="1"/>
</dbReference>
<dbReference type="InterPro" id="IPR050559">
    <property type="entry name" value="P-Pant_transferase_sf"/>
</dbReference>
<dbReference type="InterPro" id="IPR055066">
    <property type="entry name" value="AASDHPPT_N"/>
</dbReference>
<evidence type="ECO:0000313" key="6">
    <source>
        <dbReference type="Proteomes" id="UP000054051"/>
    </source>
</evidence>
<dbReference type="InterPro" id="IPR008278">
    <property type="entry name" value="4-PPantetheinyl_Trfase_dom"/>
</dbReference>
<dbReference type="Proteomes" id="UP000054051">
    <property type="component" value="Unassembled WGS sequence"/>
</dbReference>
<dbReference type="GO" id="GO:0019878">
    <property type="term" value="P:lysine biosynthetic process via aminoadipic acid"/>
    <property type="evidence" value="ECO:0007669"/>
    <property type="project" value="TreeGrafter"/>
</dbReference>
<feature type="domain" description="4'-phosphopantetheinyl transferase N-terminal" evidence="4">
    <location>
        <begin position="27"/>
        <end position="102"/>
    </location>
</feature>
<dbReference type="InterPro" id="IPR037143">
    <property type="entry name" value="4-PPantetheinyl_Trfase_dom_sf"/>
</dbReference>
<organism evidence="5 6">
    <name type="scientific">Candidatus Glomeribacter gigasporarum BEG34</name>
    <dbReference type="NCBI Taxonomy" id="1070319"/>
    <lineage>
        <taxon>Bacteria</taxon>
        <taxon>Pseudomonadati</taxon>
        <taxon>Pseudomonadota</taxon>
        <taxon>Betaproteobacteria</taxon>
        <taxon>Burkholderiales</taxon>
        <taxon>Burkholderiaceae</taxon>
        <taxon>Candidatus Glomeribacter</taxon>
    </lineage>
</organism>
<dbReference type="EMBL" id="CAFB01000034">
    <property type="protein sequence ID" value="CCD28701.1"/>
    <property type="molecule type" value="Genomic_DNA"/>
</dbReference>
<evidence type="ECO:0000259" key="3">
    <source>
        <dbReference type="Pfam" id="PF01648"/>
    </source>
</evidence>
<keyword evidence="2 5" id="KW-0808">Transferase</keyword>
<name>G2J7F6_9BURK</name>
<evidence type="ECO:0000256" key="1">
    <source>
        <dbReference type="ARBA" id="ARBA00010990"/>
    </source>
</evidence>
<keyword evidence="6" id="KW-1185">Reference proteome</keyword>
<dbReference type="AlphaFoldDB" id="G2J7F6"/>
<dbReference type="GO" id="GO:0000287">
    <property type="term" value="F:magnesium ion binding"/>
    <property type="evidence" value="ECO:0007669"/>
    <property type="project" value="InterPro"/>
</dbReference>
<dbReference type="eggNOG" id="COG2091">
    <property type="taxonomic scope" value="Bacteria"/>
</dbReference>
<gene>
    <name evidence="5" type="primary">hetI</name>
    <name evidence="5" type="ORF">CAGGBEG34_180005</name>
</gene>
<comment type="caution">
    <text evidence="5">The sequence shown here is derived from an EMBL/GenBank/DDBJ whole genome shotgun (WGS) entry which is preliminary data.</text>
</comment>
<accession>G2J7F6</accession>
<evidence type="ECO:0000256" key="2">
    <source>
        <dbReference type="ARBA" id="ARBA00022679"/>
    </source>
</evidence>
<proteinExistence type="inferred from homology"/>
<dbReference type="PANTHER" id="PTHR12215">
    <property type="entry name" value="PHOSPHOPANTETHEINE TRANSFERASE"/>
    <property type="match status" value="1"/>
</dbReference>
<comment type="similarity">
    <text evidence="1">Belongs to the P-Pant transferase superfamily. Gsp/Sfp/HetI/AcpT family.</text>
</comment>
<dbReference type="GO" id="GO:0005829">
    <property type="term" value="C:cytosol"/>
    <property type="evidence" value="ECO:0007669"/>
    <property type="project" value="TreeGrafter"/>
</dbReference>
<feature type="domain" description="4'-phosphopantetheinyl transferase" evidence="3">
    <location>
        <begin position="109"/>
        <end position="214"/>
    </location>
</feature>
<evidence type="ECO:0000259" key="4">
    <source>
        <dbReference type="Pfam" id="PF22624"/>
    </source>
</evidence>
<evidence type="ECO:0000313" key="5">
    <source>
        <dbReference type="EMBL" id="CCD28701.1"/>
    </source>
</evidence>
<dbReference type="PANTHER" id="PTHR12215:SF10">
    <property type="entry name" value="L-AMINOADIPATE-SEMIALDEHYDE DEHYDROGENASE-PHOSPHOPANTETHEINYL TRANSFERASE"/>
    <property type="match status" value="1"/>
</dbReference>
<sequence length="234" mass="26922">MSLNANAVYIWHVNLQNFSLHKDDHWHLLDNDEKAKANRFHFNIHRHRFIAARGILRCLAGQLLGQPPNALQFSYTSYGKPILKEYPRLQFNLSHSHDRAIYAFTLDMAIGVDIEYQNSQCDVESIAKRFFTAREFNALQTLPGPEKIATFFKLWVRKEAVLKALGYGLSWPLTKVEFNVEKQPICLSESNRDIKSSEWSLIALDPVRDFAAALALQAHTGRGQIHQMMLDSWP</sequence>
<dbReference type="Gene3D" id="3.90.470.20">
    <property type="entry name" value="4'-phosphopantetheinyl transferase domain"/>
    <property type="match status" value="2"/>
</dbReference>
<reference evidence="5 6" key="1">
    <citation type="submission" date="2011-08" db="EMBL/GenBank/DDBJ databases">
        <title>The genome of the obligate endobacterium of an arbuscular mycorrhizal fungus reveals an interphylum network of nutritional interactions.</title>
        <authorList>
            <person name="Ghignone S."/>
            <person name="Salvioli A."/>
            <person name="Anca I."/>
            <person name="Lumini E."/>
            <person name="Ortu G."/>
            <person name="Petiti L."/>
            <person name="Cruveiller S."/>
            <person name="Bianciotto V."/>
            <person name="Piffanelli P."/>
            <person name="Lanfranco L."/>
            <person name="Bonfante P."/>
        </authorList>
    </citation>
    <scope>NUCLEOTIDE SEQUENCE [LARGE SCALE GENOMIC DNA]</scope>
    <source>
        <strain evidence="5 6">BEG34</strain>
    </source>
</reference>
<dbReference type="GO" id="GO:0008897">
    <property type="term" value="F:holo-[acyl-carrier-protein] synthase activity"/>
    <property type="evidence" value="ECO:0007669"/>
    <property type="project" value="UniProtKB-EC"/>
</dbReference>
<dbReference type="EC" id="2.7.8.7" evidence="5"/>